<accession>A0A0G3M9G3</accession>
<name>A0A0G3M9G3_CHRGL</name>
<dbReference type="PATRIC" id="fig|1324352.5.peg.3042"/>
<dbReference type="Proteomes" id="UP000035213">
    <property type="component" value="Chromosome"/>
</dbReference>
<dbReference type="RefSeq" id="WP_053328453.1">
    <property type="nucleotide sequence ID" value="NZ_CP009928.1"/>
</dbReference>
<evidence type="ECO:0000313" key="2">
    <source>
        <dbReference type="Proteomes" id="UP000035213"/>
    </source>
</evidence>
<dbReference type="AlphaFoldDB" id="A0A0G3M9G3"/>
<gene>
    <name evidence="1" type="ORF">OK18_14595</name>
</gene>
<proteinExistence type="predicted"/>
<reference evidence="1 2" key="1">
    <citation type="submission" date="2014-11" db="EMBL/GenBank/DDBJ databases">
        <authorList>
            <person name="Park G.-S."/>
            <person name="Hong S.-J."/>
            <person name="Jung B.K."/>
            <person name="Khan A.R."/>
            <person name="Kwak Y."/>
            <person name="Shin J.-H."/>
        </authorList>
    </citation>
    <scope>NUCLEOTIDE SEQUENCE [LARGE SCALE GENOMIC DNA]</scope>
    <source>
        <strain evidence="1 2">DSM 27622</strain>
    </source>
</reference>
<dbReference type="KEGG" id="cgn:OK18_14595"/>
<organism evidence="1 2">
    <name type="scientific">Chryseobacterium gallinarum</name>
    <dbReference type="NCBI Taxonomy" id="1324352"/>
    <lineage>
        <taxon>Bacteria</taxon>
        <taxon>Pseudomonadati</taxon>
        <taxon>Bacteroidota</taxon>
        <taxon>Flavobacteriia</taxon>
        <taxon>Flavobacteriales</taxon>
        <taxon>Weeksellaceae</taxon>
        <taxon>Chryseobacterium group</taxon>
        <taxon>Chryseobacterium</taxon>
    </lineage>
</organism>
<evidence type="ECO:0000313" key="1">
    <source>
        <dbReference type="EMBL" id="AKK73667.1"/>
    </source>
</evidence>
<dbReference type="EMBL" id="CP009928">
    <property type="protein sequence ID" value="AKK73667.1"/>
    <property type="molecule type" value="Genomic_DNA"/>
</dbReference>
<sequence>MNVKELSLTVLFKIKFLYKILVFFDFVCRYRRLPKSIALTDKRDLIRINGYLFGFYSNFWMHGETPVEDIKWTER</sequence>
<protein>
    <submittedName>
        <fullName evidence="1">Uncharacterized protein</fullName>
    </submittedName>
</protein>